<dbReference type="GO" id="GO:0004252">
    <property type="term" value="F:serine-type endopeptidase activity"/>
    <property type="evidence" value="ECO:0007669"/>
    <property type="project" value="TreeGrafter"/>
</dbReference>
<keyword evidence="1" id="KW-0378">Hydrolase</keyword>
<dbReference type="OrthoDB" id="9812921at2"/>
<evidence type="ECO:0000256" key="1">
    <source>
        <dbReference type="ARBA" id="ARBA00022801"/>
    </source>
</evidence>
<keyword evidence="4" id="KW-0031">Aminopeptidase</keyword>
<dbReference type="GO" id="GO:0004177">
    <property type="term" value="F:aminopeptidase activity"/>
    <property type="evidence" value="ECO:0007669"/>
    <property type="project" value="UniProtKB-KW"/>
</dbReference>
<evidence type="ECO:0000313" key="5">
    <source>
        <dbReference type="Proteomes" id="UP000013063"/>
    </source>
</evidence>
<dbReference type="AlphaFoldDB" id="R0D3I2"/>
<sequence precursor="true">MSFLLSLTAAAALQAAPSAPIHTYEGLALAPGGQRFASVEGQETRDAASEHHAKVVVRSAKGEIVGTFDPCPTCRYAAPAWSANGQALAFIGSGGGTATLYVVEGDKVREAASLKGVAGKPRWAPDGQSIALLATAGARKETGATQAGARQIGEIGAAEVTDEQRIAVVPVAGGPLKFVSPDNVFVYEYDWTPDAKGFVATAAEGDGDNNWWIASLRAYGLDGQARVIAAPKMQLNAPRVSPDGKTVAFIGGLMSDFGAVGGDVWTVPMAGGTPTNLTQGYKGTFTSLAWTAKGPMASAVLGGDSAIARIDPAGGAKVTVLARGEVSYAAGDGRVAFDPSGKTAAAVVESFTQAAQVRLGAPDAMKPVTHDNDGAAAIYSGKSVTWKNDGFDVQGWLLAPTKVEPGKTYPMVVNVHGGPSSAVTARFGTSGYVYDLLKAGYYVFQPNPRGSFGQGEAFKASNRRDFGGGDLRDILAGVDAVEKIAPIDDKRLGVYGHSYGGYMTMWTVTHSQRFKAAVAGAGIANWISYYGQNGIDQWMVPFFGDTAYNDPAIYDQLSPIRAIKAAKTPTFVYVGERDVECPPAQSLEFWHGLKAMGVPTSLVIYADEGHGIRKAEHKTDLSNRIVGWFDKYLGK</sequence>
<dbReference type="Pfam" id="PF07676">
    <property type="entry name" value="PD40"/>
    <property type="match status" value="2"/>
</dbReference>
<dbReference type="eggNOG" id="COG0823">
    <property type="taxonomic scope" value="Bacteria"/>
</dbReference>
<dbReference type="eggNOG" id="COG1506">
    <property type="taxonomic scope" value="Bacteria"/>
</dbReference>
<dbReference type="STRING" id="1292034.OR37_00936"/>
<dbReference type="Gene3D" id="3.40.50.1820">
    <property type="entry name" value="alpha/beta hydrolase"/>
    <property type="match status" value="1"/>
</dbReference>
<dbReference type="PANTHER" id="PTHR42776:SF27">
    <property type="entry name" value="DIPEPTIDYL PEPTIDASE FAMILY MEMBER 6"/>
    <property type="match status" value="1"/>
</dbReference>
<keyword evidence="4" id="KW-0645">Protease</keyword>
<protein>
    <submittedName>
        <fullName evidence="4">Dipeptidyl aminopeptidase/acylaminoacyl peptidase</fullName>
    </submittedName>
</protein>
<evidence type="ECO:0000313" key="4">
    <source>
        <dbReference type="EMBL" id="ENZ83161.1"/>
    </source>
</evidence>
<feature type="domain" description="Peptidase S9 prolyl oligopeptidase catalytic" evidence="3">
    <location>
        <begin position="436"/>
        <end position="635"/>
    </location>
</feature>
<dbReference type="PATRIC" id="fig|1292034.3.peg.928"/>
<dbReference type="Pfam" id="PF00326">
    <property type="entry name" value="Peptidase_S9"/>
    <property type="match status" value="1"/>
</dbReference>
<evidence type="ECO:0000259" key="3">
    <source>
        <dbReference type="Pfam" id="PF00326"/>
    </source>
</evidence>
<reference evidence="4 5" key="1">
    <citation type="journal article" date="2013" name="Genome Announc.">
        <title>Draft Genome Sequence for Caulobacter sp. Strain OR37, a Bacterium Tolerant to Heavy Metals.</title>
        <authorList>
            <person name="Utturkar S.M."/>
            <person name="Bollmann A."/>
            <person name="Brzoska R.M."/>
            <person name="Klingeman D.M."/>
            <person name="Epstein S.E."/>
            <person name="Palumbo A.V."/>
            <person name="Brown S.D."/>
        </authorList>
    </citation>
    <scope>NUCLEOTIDE SEQUENCE [LARGE SCALE GENOMIC DNA]</scope>
    <source>
        <strain evidence="4 5">OR37</strain>
    </source>
</reference>
<organism evidence="4 5">
    <name type="scientific">Caulobacter vibrioides OR37</name>
    <dbReference type="NCBI Taxonomy" id="1292034"/>
    <lineage>
        <taxon>Bacteria</taxon>
        <taxon>Pseudomonadati</taxon>
        <taxon>Pseudomonadota</taxon>
        <taxon>Alphaproteobacteria</taxon>
        <taxon>Caulobacterales</taxon>
        <taxon>Caulobacteraceae</taxon>
        <taxon>Caulobacter</taxon>
    </lineage>
</organism>
<comment type="caution">
    <text evidence="4">The sequence shown here is derived from an EMBL/GenBank/DDBJ whole genome shotgun (WGS) entry which is preliminary data.</text>
</comment>
<dbReference type="EMBL" id="APMP01000003">
    <property type="protein sequence ID" value="ENZ83161.1"/>
    <property type="molecule type" value="Genomic_DNA"/>
</dbReference>
<dbReference type="Gene3D" id="2.120.10.30">
    <property type="entry name" value="TolB, C-terminal domain"/>
    <property type="match status" value="2"/>
</dbReference>
<dbReference type="GO" id="GO:0006508">
    <property type="term" value="P:proteolysis"/>
    <property type="evidence" value="ECO:0007669"/>
    <property type="project" value="InterPro"/>
</dbReference>
<keyword evidence="2" id="KW-0720">Serine protease</keyword>
<dbReference type="SUPFAM" id="SSF53474">
    <property type="entry name" value="alpha/beta-Hydrolases"/>
    <property type="match status" value="1"/>
</dbReference>
<name>R0D3I2_CAUVI</name>
<proteinExistence type="predicted"/>
<dbReference type="PANTHER" id="PTHR42776">
    <property type="entry name" value="SERINE PEPTIDASE S9 FAMILY MEMBER"/>
    <property type="match status" value="1"/>
</dbReference>
<dbReference type="InterPro" id="IPR001375">
    <property type="entry name" value="Peptidase_S9_cat"/>
</dbReference>
<dbReference type="InterPro" id="IPR011659">
    <property type="entry name" value="WD40"/>
</dbReference>
<dbReference type="InterPro" id="IPR029058">
    <property type="entry name" value="AB_hydrolase_fold"/>
</dbReference>
<dbReference type="RefSeq" id="WP_004616345.1">
    <property type="nucleotide sequence ID" value="NZ_APMP01000003.1"/>
</dbReference>
<dbReference type="InterPro" id="IPR011042">
    <property type="entry name" value="6-blade_b-propeller_TolB-like"/>
</dbReference>
<evidence type="ECO:0000256" key="2">
    <source>
        <dbReference type="ARBA" id="ARBA00022825"/>
    </source>
</evidence>
<accession>R0D3I2</accession>
<gene>
    <name evidence="4" type="ORF">OR37_00936</name>
</gene>
<dbReference type="Proteomes" id="UP000013063">
    <property type="component" value="Unassembled WGS sequence"/>
</dbReference>
<keyword evidence="5" id="KW-1185">Reference proteome</keyword>
<dbReference type="SUPFAM" id="SSF82171">
    <property type="entry name" value="DPP6 N-terminal domain-like"/>
    <property type="match status" value="1"/>
</dbReference>